<reference evidence="6" key="2">
    <citation type="submission" date="2015-07" db="EMBL/GenBank/DDBJ databases">
        <title>MeaNS - Measles Nucleotide Surveillance Program.</title>
        <authorList>
            <person name="Tran T."/>
            <person name="Druce J."/>
        </authorList>
    </citation>
    <scope>NUCLEOTIDE SEQUENCE</scope>
    <source>
        <strain evidence="6">DSM 9887</strain>
    </source>
</reference>
<comment type="caution">
    <text evidence="6">The sequence shown here is derived from an EMBL/GenBank/DDBJ whole genome shotgun (WGS) entry which is preliminary data.</text>
</comment>
<dbReference type="RefSeq" id="WP_049739864.1">
    <property type="nucleotide sequence ID" value="NZ_BJON01000002.1"/>
</dbReference>
<dbReference type="EMBL" id="LGIQ01000009">
    <property type="protein sequence ID" value="KNB70838.1"/>
    <property type="molecule type" value="Genomic_DNA"/>
</dbReference>
<reference evidence="7" key="1">
    <citation type="submission" date="2015-07" db="EMBL/GenBank/DDBJ databases">
        <title>Genome sequencing project for genomic taxonomy and phylogenomics of Bacillus-like bacteria.</title>
        <authorList>
            <person name="Liu B."/>
            <person name="Wang J."/>
            <person name="Zhu Y."/>
            <person name="Liu G."/>
            <person name="Chen Q."/>
            <person name="Chen Z."/>
            <person name="Lan J."/>
            <person name="Che J."/>
            <person name="Ge C."/>
            <person name="Shi H."/>
            <person name="Pan Z."/>
            <person name="Liu X."/>
        </authorList>
    </citation>
    <scope>NUCLEOTIDE SEQUENCE [LARGE SCALE GENOMIC DNA]</scope>
    <source>
        <strain evidence="7">DSM 9887</strain>
    </source>
</reference>
<protein>
    <recommendedName>
        <fullName evidence="1 3">Biotin carboxyl carrier protein of acetyl-CoA carboxylase</fullName>
    </recommendedName>
</protein>
<dbReference type="InterPro" id="IPR011053">
    <property type="entry name" value="Single_hybrid_motif"/>
</dbReference>
<reference evidence="5 8" key="3">
    <citation type="submission" date="2019-06" db="EMBL/GenBank/DDBJ databases">
        <title>Whole genome shotgun sequence of Brevibacillus reuszeri NBRC 15719.</title>
        <authorList>
            <person name="Hosoyama A."/>
            <person name="Uohara A."/>
            <person name="Ohji S."/>
            <person name="Ichikawa N."/>
        </authorList>
    </citation>
    <scope>NUCLEOTIDE SEQUENCE [LARGE SCALE GENOMIC DNA]</scope>
    <source>
        <strain evidence="5 8">NBRC 15719</strain>
    </source>
</reference>
<dbReference type="CDD" id="cd06850">
    <property type="entry name" value="biotinyl_domain"/>
    <property type="match status" value="1"/>
</dbReference>
<dbReference type="PANTHER" id="PTHR45266:SF3">
    <property type="entry name" value="OXALOACETATE DECARBOXYLASE ALPHA CHAIN"/>
    <property type="match status" value="1"/>
</dbReference>
<dbReference type="InterPro" id="IPR050709">
    <property type="entry name" value="Biotin_Carboxyl_Carrier/Decarb"/>
</dbReference>
<dbReference type="EMBL" id="BJON01000002">
    <property type="protein sequence ID" value="GED66945.1"/>
    <property type="molecule type" value="Genomic_DNA"/>
</dbReference>
<dbReference type="SUPFAM" id="SSF51230">
    <property type="entry name" value="Single hybrid motif"/>
    <property type="match status" value="1"/>
</dbReference>
<dbReference type="GO" id="GO:0009317">
    <property type="term" value="C:acetyl-CoA carboxylase complex"/>
    <property type="evidence" value="ECO:0007669"/>
    <property type="project" value="InterPro"/>
</dbReference>
<dbReference type="STRING" id="54915.ADS79_18485"/>
<dbReference type="Pfam" id="PF00364">
    <property type="entry name" value="Biotin_lipoyl"/>
    <property type="match status" value="1"/>
</dbReference>
<evidence type="ECO:0000256" key="1">
    <source>
        <dbReference type="ARBA" id="ARBA00017562"/>
    </source>
</evidence>
<dbReference type="Proteomes" id="UP000319578">
    <property type="component" value="Unassembled WGS sequence"/>
</dbReference>
<dbReference type="OrthoDB" id="9811735at2"/>
<dbReference type="UniPathway" id="UPA00094"/>
<dbReference type="PRINTS" id="PR01071">
    <property type="entry name" value="ACOABIOTINCC"/>
</dbReference>
<dbReference type="Gene3D" id="2.40.50.100">
    <property type="match status" value="1"/>
</dbReference>
<comment type="pathway">
    <text evidence="3">Lipid metabolism; fatty acid biosynthesis.</text>
</comment>
<evidence type="ECO:0000313" key="8">
    <source>
        <dbReference type="Proteomes" id="UP000319578"/>
    </source>
</evidence>
<feature type="domain" description="Lipoyl-binding" evidence="4">
    <location>
        <begin position="6"/>
        <end position="79"/>
    </location>
</feature>
<keyword evidence="3" id="KW-0443">Lipid metabolism</keyword>
<evidence type="ECO:0000313" key="6">
    <source>
        <dbReference type="EMBL" id="KNB70838.1"/>
    </source>
</evidence>
<dbReference type="InterPro" id="IPR000089">
    <property type="entry name" value="Biotin_lipoyl"/>
</dbReference>
<dbReference type="AlphaFoldDB" id="A0A0K9YQ55"/>
<dbReference type="PANTHER" id="PTHR45266">
    <property type="entry name" value="OXALOACETATE DECARBOXYLASE ALPHA CHAIN"/>
    <property type="match status" value="1"/>
</dbReference>
<dbReference type="InterPro" id="IPR001249">
    <property type="entry name" value="AcCoA_biotinCC"/>
</dbReference>
<proteinExistence type="predicted"/>
<dbReference type="GO" id="GO:0006633">
    <property type="term" value="P:fatty acid biosynthetic process"/>
    <property type="evidence" value="ECO:0007669"/>
    <property type="project" value="UniProtKB-UniPathway"/>
</dbReference>
<dbReference type="PATRIC" id="fig|54915.3.peg.2790"/>
<keyword evidence="2 3" id="KW-0092">Biotin</keyword>
<dbReference type="GO" id="GO:0003989">
    <property type="term" value="F:acetyl-CoA carboxylase activity"/>
    <property type="evidence" value="ECO:0007669"/>
    <property type="project" value="InterPro"/>
</dbReference>
<evidence type="ECO:0000313" key="5">
    <source>
        <dbReference type="EMBL" id="GED66945.1"/>
    </source>
</evidence>
<name>A0A0K9YQ55_9BACL</name>
<accession>A0A0K9YQ55</accession>
<evidence type="ECO:0000313" key="7">
    <source>
        <dbReference type="Proteomes" id="UP000036834"/>
    </source>
</evidence>
<dbReference type="NCBIfam" id="NF005457">
    <property type="entry name" value="PRK07051.1"/>
    <property type="match status" value="1"/>
</dbReference>
<keyword evidence="3" id="KW-0275">Fatty acid biosynthesis</keyword>
<evidence type="ECO:0000256" key="3">
    <source>
        <dbReference type="RuleBase" id="RU364072"/>
    </source>
</evidence>
<keyword evidence="3" id="KW-0444">Lipid biosynthesis</keyword>
<keyword evidence="8" id="KW-1185">Reference proteome</keyword>
<gene>
    <name evidence="6" type="ORF">ADS79_18485</name>
    <name evidence="5" type="ORF">BRE01_06470</name>
</gene>
<organism evidence="6 7">
    <name type="scientific">Brevibacillus reuszeri</name>
    <dbReference type="NCBI Taxonomy" id="54915"/>
    <lineage>
        <taxon>Bacteria</taxon>
        <taxon>Bacillati</taxon>
        <taxon>Bacillota</taxon>
        <taxon>Bacilli</taxon>
        <taxon>Bacillales</taxon>
        <taxon>Paenibacillaceae</taxon>
        <taxon>Brevibacillus</taxon>
    </lineage>
</organism>
<keyword evidence="3" id="KW-0276">Fatty acid metabolism</keyword>
<dbReference type="Proteomes" id="UP000036834">
    <property type="component" value="Unassembled WGS sequence"/>
</dbReference>
<sequence length="80" mass="8889">MSDKKVILSPLPGVFYRKPSPDQPDYVQEGDTVKSGDIVGLIEVMKNFYEVKVEADGVVMSFAVENESIVDVDQELVILK</sequence>
<comment type="function">
    <text evidence="3">This protein is a component of the acetyl coenzyme A carboxylase complex; first, biotin carboxylase catalyzes the carboxylation of the carrier protein and then the transcarboxylase transfers the carboxyl group to form malonyl-CoA.</text>
</comment>
<evidence type="ECO:0000259" key="4">
    <source>
        <dbReference type="Pfam" id="PF00364"/>
    </source>
</evidence>
<evidence type="ECO:0000256" key="2">
    <source>
        <dbReference type="ARBA" id="ARBA00023267"/>
    </source>
</evidence>